<keyword evidence="3" id="KW-1185">Reference proteome</keyword>
<evidence type="ECO:0000313" key="1">
    <source>
        <dbReference type="EMBL" id="MCI2261775.1"/>
    </source>
</evidence>
<proteinExistence type="predicted"/>
<dbReference type="EMBL" id="CP131914">
    <property type="protein sequence ID" value="XCI78839.1"/>
    <property type="molecule type" value="Genomic_DNA"/>
</dbReference>
<evidence type="ECO:0000313" key="3">
    <source>
        <dbReference type="Proteomes" id="UP001430647"/>
    </source>
</evidence>
<dbReference type="RefSeq" id="WP_242159801.1">
    <property type="nucleotide sequence ID" value="NZ_CP131914.1"/>
</dbReference>
<protein>
    <submittedName>
        <fullName evidence="2">Uncharacterized protein</fullName>
    </submittedName>
</protein>
<reference evidence="2" key="3">
    <citation type="submission" date="2023-08" db="EMBL/GenBank/DDBJ databases">
        <title>Complete genome sequence of Xanthomonas indica.</title>
        <authorList>
            <person name="Patil P.B."/>
            <person name="Rana R."/>
        </authorList>
    </citation>
    <scope>NUCLEOTIDE SEQUENCE</scope>
    <source>
        <strain evidence="2">PPL560</strain>
    </source>
</reference>
<dbReference type="EMBL" id="JAKJPQ010000007">
    <property type="protein sequence ID" value="MCI2261775.1"/>
    <property type="molecule type" value="Genomic_DNA"/>
</dbReference>
<dbReference type="AlphaFoldDB" id="A0AAU8I0C2"/>
<reference evidence="1 3" key="1">
    <citation type="journal article" date="2022" name="Curr. Microbiol.">
        <title>Xanthomonas indica sp. nov., a Novel Member of Non-Pathogenic Xanthomonas Community from Healthy Rice Seeds.</title>
        <authorList>
            <person name="Rana R."/>
            <person name="Madhavan V.N."/>
            <person name="Saroha T."/>
            <person name="Bansal K."/>
            <person name="Kaur A."/>
            <person name="Sonti R.V."/>
            <person name="Patel H.K."/>
            <person name="Patil P.B."/>
        </authorList>
    </citation>
    <scope>NUCLEOTIDE SEQUENCE [LARGE SCALE GENOMIC DNA]</scope>
    <source>
        <strain evidence="1 3">PPL560</strain>
    </source>
</reference>
<organism evidence="2">
    <name type="scientific">Xanthomonas indica</name>
    <dbReference type="NCBI Taxonomy" id="2912242"/>
    <lineage>
        <taxon>Bacteria</taxon>
        <taxon>Pseudomonadati</taxon>
        <taxon>Pseudomonadota</taxon>
        <taxon>Gammaproteobacteria</taxon>
        <taxon>Lysobacterales</taxon>
        <taxon>Lysobacteraceae</taxon>
        <taxon>Xanthomonas</taxon>
    </lineage>
</organism>
<name>A0AAU8I0C2_9XANT</name>
<reference evidence="1" key="2">
    <citation type="submission" date="2022-01" db="EMBL/GenBank/DDBJ databases">
        <authorList>
            <person name="Rana R."/>
            <person name="Patil P.B."/>
        </authorList>
    </citation>
    <scope>NUCLEOTIDE SEQUENCE</scope>
    <source>
        <strain evidence="1">PPL560</strain>
    </source>
</reference>
<dbReference type="Proteomes" id="UP001430647">
    <property type="component" value="Unassembled WGS sequence"/>
</dbReference>
<evidence type="ECO:0000313" key="2">
    <source>
        <dbReference type="EMBL" id="XCI78839.1"/>
    </source>
</evidence>
<accession>A0AAU8I0C2</accession>
<gene>
    <name evidence="1" type="ORF">L3V74_09485</name>
    <name evidence="2" type="ORF">Q7W82_11020</name>
</gene>
<dbReference type="KEGG" id="xin:Q7W82_11020"/>
<sequence length="61" mass="7001">MDRTLVRFAAAAQMDMPGRRCVAEQSWIEAVGPAAATAQQFRQMLDFDEIVDDLQGRRFRR</sequence>